<evidence type="ECO:0000313" key="1">
    <source>
        <dbReference type="EMBL" id="CAE8634609.1"/>
    </source>
</evidence>
<comment type="caution">
    <text evidence="1">The sequence shown here is derived from an EMBL/GenBank/DDBJ whole genome shotgun (WGS) entry which is preliminary data.</text>
</comment>
<sequence length="187" mass="19617">AVLVPLLEQNVAASFPAEGRHPSAGPLLWGNCEDLQAILSSGRGFDLVIGSDIGYDWDVHEALLQTLTSLLTHSLKACSAPAAAVPAADAAVADAASAPAADAASKRLVPRIVLSLPRRMDELERFEAQAVQKGWSLEVLEEVDLPAETGDPTCTPVLVVELRCNAMPVRPGALRSLLPSGGLGLRR</sequence>
<dbReference type="AlphaFoldDB" id="A0A813H9I5"/>
<evidence type="ECO:0008006" key="3">
    <source>
        <dbReference type="Google" id="ProtNLM"/>
    </source>
</evidence>
<reference evidence="1" key="1">
    <citation type="submission" date="2021-02" db="EMBL/GenBank/DDBJ databases">
        <authorList>
            <person name="Dougan E. K."/>
            <person name="Rhodes N."/>
            <person name="Thang M."/>
            <person name="Chan C."/>
        </authorList>
    </citation>
    <scope>NUCLEOTIDE SEQUENCE</scope>
</reference>
<proteinExistence type="predicted"/>
<organism evidence="1 2">
    <name type="scientific">Polarella glacialis</name>
    <name type="common">Dinoflagellate</name>
    <dbReference type="NCBI Taxonomy" id="89957"/>
    <lineage>
        <taxon>Eukaryota</taxon>
        <taxon>Sar</taxon>
        <taxon>Alveolata</taxon>
        <taxon>Dinophyceae</taxon>
        <taxon>Suessiales</taxon>
        <taxon>Suessiaceae</taxon>
        <taxon>Polarella</taxon>
    </lineage>
</organism>
<dbReference type="Gene3D" id="3.40.50.150">
    <property type="entry name" value="Vaccinia Virus protein VP39"/>
    <property type="match status" value="1"/>
</dbReference>
<protein>
    <recommendedName>
        <fullName evidence="3">Calmodulin-lysine N-methyltransferase</fullName>
    </recommendedName>
</protein>
<accession>A0A813H9I5</accession>
<dbReference type="OrthoDB" id="413520at2759"/>
<name>A0A813H9I5_POLGL</name>
<dbReference type="Proteomes" id="UP000654075">
    <property type="component" value="Unassembled WGS sequence"/>
</dbReference>
<gene>
    <name evidence="1" type="ORF">PGLA1383_LOCUS50258</name>
</gene>
<dbReference type="InterPro" id="IPR019410">
    <property type="entry name" value="Methyltransf_16"/>
</dbReference>
<evidence type="ECO:0000313" key="2">
    <source>
        <dbReference type="Proteomes" id="UP000654075"/>
    </source>
</evidence>
<feature type="non-terminal residue" evidence="1">
    <location>
        <position position="187"/>
    </location>
</feature>
<dbReference type="InterPro" id="IPR029063">
    <property type="entry name" value="SAM-dependent_MTases_sf"/>
</dbReference>
<dbReference type="EMBL" id="CAJNNV010031080">
    <property type="protein sequence ID" value="CAE8634609.1"/>
    <property type="molecule type" value="Genomic_DNA"/>
</dbReference>
<dbReference type="Pfam" id="PF10294">
    <property type="entry name" value="Methyltransf_16"/>
    <property type="match status" value="1"/>
</dbReference>
<keyword evidence="2" id="KW-1185">Reference proteome</keyword>